<keyword evidence="1" id="KW-1133">Transmembrane helix</keyword>
<keyword evidence="1" id="KW-0472">Membrane</keyword>
<feature type="transmembrane region" description="Helical" evidence="1">
    <location>
        <begin position="12"/>
        <end position="37"/>
    </location>
</feature>
<sequence>MPDAHCTSQYNVRVLDVVGVTIAWLTVFRWILVVLFADDINLLCCLPNPKRLGSGKFKSFFLMLFSFGSLIYTIVQAAKCGEKLVAALMVFAGLYDMIFTLAKDSLHFMFLGICCMFPLPDVALISASAVAITYGGILGIAALVAFVMFSVPKYNTPYHDHNSTYIAGPLVIKYTVIYPMLLACFITIIVKDHNQWIPRPQMKLEQYLLVAKIISGTGAVDVFAAVFAVVLKRVRMWVFDSYDDDENSDDLPDLETGIFWWGLKTSSVQEINRPGFHVYNSWSQVENAPRTFTESLPLSELERKLYGDEPQDNES</sequence>
<keyword evidence="3" id="KW-1185">Reference proteome</keyword>
<dbReference type="EMBL" id="JAHRHY010000002">
    <property type="protein sequence ID" value="KAG9071600.1"/>
    <property type="molecule type" value="Genomic_DNA"/>
</dbReference>
<dbReference type="AlphaFoldDB" id="A0A9P7Y283"/>
<feature type="transmembrane region" description="Helical" evidence="1">
    <location>
        <begin position="170"/>
        <end position="190"/>
    </location>
</feature>
<protein>
    <submittedName>
        <fullName evidence="2">Uncharacterized protein</fullName>
    </submittedName>
</protein>
<organism evidence="2 3">
    <name type="scientific">Linnemannia hyalina</name>
    <dbReference type="NCBI Taxonomy" id="64524"/>
    <lineage>
        <taxon>Eukaryota</taxon>
        <taxon>Fungi</taxon>
        <taxon>Fungi incertae sedis</taxon>
        <taxon>Mucoromycota</taxon>
        <taxon>Mortierellomycotina</taxon>
        <taxon>Mortierellomycetes</taxon>
        <taxon>Mortierellales</taxon>
        <taxon>Mortierellaceae</taxon>
        <taxon>Linnemannia</taxon>
    </lineage>
</organism>
<feature type="transmembrane region" description="Helical" evidence="1">
    <location>
        <begin position="122"/>
        <end position="149"/>
    </location>
</feature>
<reference evidence="2" key="1">
    <citation type="submission" date="2021-06" db="EMBL/GenBank/DDBJ databases">
        <title>Genome Sequence of Mortierella hyaline Strain SCG-10, a Cold-Adapted, Nitrate-Reducing Fungus Isolated from Soil in Minnesota, USA.</title>
        <authorList>
            <person name="Aldossari N."/>
        </authorList>
    </citation>
    <scope>NUCLEOTIDE SEQUENCE</scope>
    <source>
        <strain evidence="2">SCG-10</strain>
    </source>
</reference>
<comment type="caution">
    <text evidence="2">The sequence shown here is derived from an EMBL/GenBank/DDBJ whole genome shotgun (WGS) entry which is preliminary data.</text>
</comment>
<evidence type="ECO:0000313" key="3">
    <source>
        <dbReference type="Proteomes" id="UP000707451"/>
    </source>
</evidence>
<evidence type="ECO:0000256" key="1">
    <source>
        <dbReference type="SAM" id="Phobius"/>
    </source>
</evidence>
<feature type="transmembrane region" description="Helical" evidence="1">
    <location>
        <begin position="210"/>
        <end position="231"/>
    </location>
</feature>
<dbReference type="OrthoDB" id="2382669at2759"/>
<feature type="transmembrane region" description="Helical" evidence="1">
    <location>
        <begin position="84"/>
        <end position="102"/>
    </location>
</feature>
<feature type="transmembrane region" description="Helical" evidence="1">
    <location>
        <begin position="57"/>
        <end position="75"/>
    </location>
</feature>
<accession>A0A9P7Y283</accession>
<proteinExistence type="predicted"/>
<dbReference type="Proteomes" id="UP000707451">
    <property type="component" value="Unassembled WGS sequence"/>
</dbReference>
<name>A0A9P7Y283_9FUNG</name>
<keyword evidence="1" id="KW-0812">Transmembrane</keyword>
<evidence type="ECO:0000313" key="2">
    <source>
        <dbReference type="EMBL" id="KAG9071600.1"/>
    </source>
</evidence>
<gene>
    <name evidence="2" type="ORF">KI688_005813</name>
</gene>